<keyword evidence="7 13" id="KW-0812">Transmembrane</keyword>
<dbReference type="GO" id="GO:0022857">
    <property type="term" value="F:transmembrane transporter activity"/>
    <property type="evidence" value="ECO:0007669"/>
    <property type="project" value="InterPro"/>
</dbReference>
<dbReference type="GO" id="GO:0005886">
    <property type="term" value="C:plasma membrane"/>
    <property type="evidence" value="ECO:0007669"/>
    <property type="project" value="UniProtKB-SubCell"/>
</dbReference>
<organism evidence="14 15">
    <name type="scientific">Pantoea cypripedii</name>
    <name type="common">Pectobacterium cypripedii</name>
    <name type="synonym">Erwinia cypripedii</name>
    <dbReference type="NCBI Taxonomy" id="55209"/>
    <lineage>
        <taxon>Bacteria</taxon>
        <taxon>Pseudomonadati</taxon>
        <taxon>Pseudomonadota</taxon>
        <taxon>Gammaproteobacteria</taxon>
        <taxon>Enterobacterales</taxon>
        <taxon>Erwiniaceae</taxon>
        <taxon>Pantoea</taxon>
    </lineage>
</organism>
<comment type="function">
    <text evidence="10">Part of the ABC transporter complex LsrABCD involved in autoinducer 2 (AI-2) import. Probably responsible for the translocation of the substrate across the membrane.</text>
</comment>
<keyword evidence="4" id="KW-0813">Transport</keyword>
<keyword evidence="6" id="KW-0997">Cell inner membrane</keyword>
<protein>
    <recommendedName>
        <fullName evidence="11">Autoinducer 2 import system permease protein LsrC</fullName>
    </recommendedName>
</protein>
<name>A0A1X1EW49_PANCY</name>
<dbReference type="PANTHER" id="PTHR32196">
    <property type="entry name" value="ABC TRANSPORTER PERMEASE PROTEIN YPHD-RELATED-RELATED"/>
    <property type="match status" value="1"/>
</dbReference>
<dbReference type="PANTHER" id="PTHR32196:SF29">
    <property type="entry name" value="AUTOINDUCER 2 IMPORT SYSTEM PERMEASE PROTEIN LSRC"/>
    <property type="match status" value="1"/>
</dbReference>
<feature type="transmembrane region" description="Helical" evidence="13">
    <location>
        <begin position="244"/>
        <end position="271"/>
    </location>
</feature>
<dbReference type="Pfam" id="PF02653">
    <property type="entry name" value="BPD_transp_2"/>
    <property type="match status" value="1"/>
</dbReference>
<keyword evidence="5" id="KW-1003">Cell membrane</keyword>
<keyword evidence="8 13" id="KW-1133">Transmembrane helix</keyword>
<comment type="similarity">
    <text evidence="2">Belongs to the binding-protein-dependent transport system permease family. AraH/RbsC subfamily.</text>
</comment>
<dbReference type="CDD" id="cd06579">
    <property type="entry name" value="TM_PBP1_transp_AraH_like"/>
    <property type="match status" value="1"/>
</dbReference>
<dbReference type="STRING" id="55209.HA50_13270"/>
<evidence type="ECO:0000256" key="3">
    <source>
        <dbReference type="ARBA" id="ARBA00011262"/>
    </source>
</evidence>
<feature type="region of interest" description="Disordered" evidence="12">
    <location>
        <begin position="329"/>
        <end position="371"/>
    </location>
</feature>
<feature type="transmembrane region" description="Helical" evidence="13">
    <location>
        <begin position="12"/>
        <end position="28"/>
    </location>
</feature>
<feature type="transmembrane region" description="Helical" evidence="13">
    <location>
        <begin position="151"/>
        <end position="177"/>
    </location>
</feature>
<evidence type="ECO:0000256" key="10">
    <source>
        <dbReference type="ARBA" id="ARBA00025439"/>
    </source>
</evidence>
<gene>
    <name evidence="14" type="ORF">HA50_13270</name>
</gene>
<reference evidence="14 15" key="1">
    <citation type="journal article" date="2017" name="Antonie Van Leeuwenhoek">
        <title>Phylogenomic resolution of the bacterial genus Pantoea and its relationship with Erwinia and Tatumella.</title>
        <authorList>
            <person name="Palmer M."/>
            <person name="Steenkamp E.T."/>
            <person name="Coetzee M.P."/>
            <person name="Chan W.Y."/>
            <person name="van Zyl E."/>
            <person name="De Maayer P."/>
            <person name="Coutinho T.A."/>
            <person name="Blom J."/>
            <person name="Smits T.H."/>
            <person name="Duffy B."/>
            <person name="Venter S.N."/>
        </authorList>
    </citation>
    <scope>NUCLEOTIDE SEQUENCE [LARGE SCALE GENOMIC DNA]</scope>
    <source>
        <strain evidence="14 15">LMG 2657</strain>
    </source>
</reference>
<feature type="transmembrane region" description="Helical" evidence="13">
    <location>
        <begin position="71"/>
        <end position="96"/>
    </location>
</feature>
<dbReference type="InterPro" id="IPR001851">
    <property type="entry name" value="ABC_transp_permease"/>
</dbReference>
<comment type="subcellular location">
    <subcellularLocation>
        <location evidence="1">Cell inner membrane</location>
        <topology evidence="1">Multi-pass membrane protein</topology>
    </subcellularLocation>
</comment>
<dbReference type="Proteomes" id="UP000193749">
    <property type="component" value="Unassembled WGS sequence"/>
</dbReference>
<evidence type="ECO:0000313" key="15">
    <source>
        <dbReference type="Proteomes" id="UP000193749"/>
    </source>
</evidence>
<dbReference type="EMBL" id="MLJI01000001">
    <property type="protein sequence ID" value="ORM94269.1"/>
    <property type="molecule type" value="Genomic_DNA"/>
</dbReference>
<keyword evidence="15" id="KW-1185">Reference proteome</keyword>
<sequence>MLKYLQTHRELSTLLAILVLFMLPWLLGRQDVSLRWVGMIFGSAQIAILLAMGATLVLLTRNIDVSCGSTMGLCAAVLGVLLNQGVALPLACLATLGTGMLAGLFNGVLVTGLRIPAIVATLGTLGLYRGLMLLLTGGKWIEGLPEQLKTLAAPVVAGLSPLGIMILLIAVVMMLFLARTAAGRNFYATGDNLQGARQLGVPVNQVRLLAFTANGALAALAGMVFAAQIGFVPNQTGTGMEMKAIAACVLGGVSLLGGSGTLLGAILGAWFLTQIDSVLVLLRLPAWWNDFISGLVLLAVLVIDGRLRQALTRRLHRQRYARFLTPPARKKPLNHRRQRPRAGERPNEALSELGRRAGAAAGAGNPAVRLG</sequence>
<evidence type="ECO:0000256" key="5">
    <source>
        <dbReference type="ARBA" id="ARBA00022475"/>
    </source>
</evidence>
<comment type="subunit">
    <text evidence="3">The complex is composed of two ATP-binding proteins (LsrA), two transmembrane proteins (LsrC and LsrD) and a solute-binding protein (LsrB).</text>
</comment>
<feature type="transmembrane region" description="Helical" evidence="13">
    <location>
        <begin position="208"/>
        <end position="232"/>
    </location>
</feature>
<evidence type="ECO:0000256" key="8">
    <source>
        <dbReference type="ARBA" id="ARBA00022989"/>
    </source>
</evidence>
<comment type="caution">
    <text evidence="14">The sequence shown here is derived from an EMBL/GenBank/DDBJ whole genome shotgun (WGS) entry which is preliminary data.</text>
</comment>
<dbReference type="NCBIfam" id="NF011961">
    <property type="entry name" value="PRK15432.1"/>
    <property type="match status" value="1"/>
</dbReference>
<dbReference type="RefSeq" id="WP_084876100.1">
    <property type="nucleotide sequence ID" value="NZ_MLJI01000001.1"/>
</dbReference>
<evidence type="ECO:0000256" key="4">
    <source>
        <dbReference type="ARBA" id="ARBA00022448"/>
    </source>
</evidence>
<evidence type="ECO:0000256" key="13">
    <source>
        <dbReference type="SAM" id="Phobius"/>
    </source>
</evidence>
<feature type="transmembrane region" description="Helical" evidence="13">
    <location>
        <begin position="108"/>
        <end position="131"/>
    </location>
</feature>
<dbReference type="AlphaFoldDB" id="A0A1X1EW49"/>
<feature type="transmembrane region" description="Helical" evidence="13">
    <location>
        <begin position="291"/>
        <end position="307"/>
    </location>
</feature>
<feature type="transmembrane region" description="Helical" evidence="13">
    <location>
        <begin position="34"/>
        <end position="59"/>
    </location>
</feature>
<evidence type="ECO:0000256" key="11">
    <source>
        <dbReference type="ARBA" id="ARBA00039382"/>
    </source>
</evidence>
<accession>A0A1X1EW49</accession>
<evidence type="ECO:0000313" key="14">
    <source>
        <dbReference type="EMBL" id="ORM94269.1"/>
    </source>
</evidence>
<evidence type="ECO:0000256" key="2">
    <source>
        <dbReference type="ARBA" id="ARBA00007942"/>
    </source>
</evidence>
<evidence type="ECO:0000256" key="6">
    <source>
        <dbReference type="ARBA" id="ARBA00022519"/>
    </source>
</evidence>
<evidence type="ECO:0000256" key="1">
    <source>
        <dbReference type="ARBA" id="ARBA00004429"/>
    </source>
</evidence>
<proteinExistence type="inferred from homology"/>
<feature type="compositionally biased region" description="Basic residues" evidence="12">
    <location>
        <begin position="329"/>
        <end position="340"/>
    </location>
</feature>
<keyword evidence="9 13" id="KW-0472">Membrane</keyword>
<evidence type="ECO:0000256" key="12">
    <source>
        <dbReference type="SAM" id="MobiDB-lite"/>
    </source>
</evidence>
<evidence type="ECO:0000256" key="7">
    <source>
        <dbReference type="ARBA" id="ARBA00022692"/>
    </source>
</evidence>
<evidence type="ECO:0000256" key="9">
    <source>
        <dbReference type="ARBA" id="ARBA00023136"/>
    </source>
</evidence>
<dbReference type="OrthoDB" id="6384190at2"/>